<organism evidence="2 3">
    <name type="scientific">Microbacterium pseudoresistens</name>
    <dbReference type="NCBI Taxonomy" id="640634"/>
    <lineage>
        <taxon>Bacteria</taxon>
        <taxon>Bacillati</taxon>
        <taxon>Actinomycetota</taxon>
        <taxon>Actinomycetes</taxon>
        <taxon>Micrococcales</taxon>
        <taxon>Microbacteriaceae</taxon>
        <taxon>Microbacterium</taxon>
    </lineage>
</organism>
<dbReference type="InterPro" id="IPR014922">
    <property type="entry name" value="YdhG-like"/>
</dbReference>
<dbReference type="AlphaFoldDB" id="A0A7Y9JP47"/>
<evidence type="ECO:0000259" key="1">
    <source>
        <dbReference type="Pfam" id="PF08818"/>
    </source>
</evidence>
<dbReference type="Proteomes" id="UP000552045">
    <property type="component" value="Unassembled WGS sequence"/>
</dbReference>
<reference evidence="2 3" key="1">
    <citation type="submission" date="2020-07" db="EMBL/GenBank/DDBJ databases">
        <title>Sequencing the genomes of 1000 actinobacteria strains.</title>
        <authorList>
            <person name="Klenk H.-P."/>
        </authorList>
    </citation>
    <scope>NUCLEOTIDE SEQUENCE [LARGE SCALE GENOMIC DNA]</scope>
    <source>
        <strain evidence="2 3">DSM 22185</strain>
    </source>
</reference>
<comment type="caution">
    <text evidence="2">The sequence shown here is derived from an EMBL/GenBank/DDBJ whole genome shotgun (WGS) entry which is preliminary data.</text>
</comment>
<evidence type="ECO:0000313" key="3">
    <source>
        <dbReference type="Proteomes" id="UP000552045"/>
    </source>
</evidence>
<dbReference type="RefSeq" id="WP_179432552.1">
    <property type="nucleotide sequence ID" value="NZ_BAABLC010000001.1"/>
</dbReference>
<evidence type="ECO:0000313" key="2">
    <source>
        <dbReference type="EMBL" id="NYD54324.1"/>
    </source>
</evidence>
<dbReference type="EMBL" id="JACCBH010000001">
    <property type="protein sequence ID" value="NYD54324.1"/>
    <property type="molecule type" value="Genomic_DNA"/>
</dbReference>
<proteinExistence type="predicted"/>
<accession>A0A7Y9JP47</accession>
<gene>
    <name evidence="2" type="ORF">BKA02_001379</name>
</gene>
<protein>
    <recommendedName>
        <fullName evidence="1">YdhG-like domain-containing protein</fullName>
    </recommendedName>
</protein>
<sequence length="140" mass="15270">MQITGDDIGPILSRATPAVRRRDAETLVALMQEITGREGRAWGSIIGFGACHYRYPTGNEGDMPILAFAPRKAASVIYLDGMEAHAHDLAVLGPHTSSVGCLYVKDLELIDLTVLERILRRCMAWTEAGGSEQMRITITA</sequence>
<keyword evidence="3" id="KW-1185">Reference proteome</keyword>
<name>A0A7Y9JP47_9MICO</name>
<dbReference type="Pfam" id="PF08818">
    <property type="entry name" value="DUF1801"/>
    <property type="match status" value="1"/>
</dbReference>
<feature type="domain" description="YdhG-like" evidence="1">
    <location>
        <begin position="20"/>
        <end position="121"/>
    </location>
</feature>